<accession>A0AA38RA79</accession>
<dbReference type="Proteomes" id="UP001174694">
    <property type="component" value="Unassembled WGS sequence"/>
</dbReference>
<feature type="domain" description="PX" evidence="2">
    <location>
        <begin position="185"/>
        <end position="370"/>
    </location>
</feature>
<dbReference type="Pfam" id="PF12825">
    <property type="entry name" value="DUF3818"/>
    <property type="match status" value="2"/>
</dbReference>
<dbReference type="PANTHER" id="PTHR47185:SF2">
    <property type="entry name" value="FUNGAL PROTEIN"/>
    <property type="match status" value="1"/>
</dbReference>
<feature type="compositionally biased region" description="Low complexity" evidence="1">
    <location>
        <begin position="450"/>
        <end position="465"/>
    </location>
</feature>
<dbReference type="GO" id="GO:0035091">
    <property type="term" value="F:phosphatidylinositol binding"/>
    <property type="evidence" value="ECO:0007669"/>
    <property type="project" value="TreeGrafter"/>
</dbReference>
<feature type="region of interest" description="Disordered" evidence="1">
    <location>
        <begin position="449"/>
        <end position="474"/>
    </location>
</feature>
<dbReference type="PANTHER" id="PTHR47185">
    <property type="entry name" value="PX DOMAIN-CONTAINING PROTEIN YPR097W"/>
    <property type="match status" value="1"/>
</dbReference>
<evidence type="ECO:0000313" key="4">
    <source>
        <dbReference type="EMBL" id="KAJ9132092.1"/>
    </source>
</evidence>
<name>A0AA38RA79_9PEZI</name>
<evidence type="ECO:0000259" key="3">
    <source>
        <dbReference type="Pfam" id="PF12828"/>
    </source>
</evidence>
<comment type="caution">
    <text evidence="4">The sequence shown here is derived from an EMBL/GenBank/DDBJ whole genome shotgun (WGS) entry which is preliminary data.</text>
</comment>
<dbReference type="EMBL" id="JANBVO010000061">
    <property type="protein sequence ID" value="KAJ9132092.1"/>
    <property type="molecule type" value="Genomic_DNA"/>
</dbReference>
<feature type="region of interest" description="Disordered" evidence="1">
    <location>
        <begin position="652"/>
        <end position="678"/>
    </location>
</feature>
<feature type="domain" description="PX" evidence="2">
    <location>
        <begin position="382"/>
        <end position="518"/>
    </location>
</feature>
<dbReference type="InterPro" id="IPR047168">
    <property type="entry name" value="LEC1-like"/>
</dbReference>
<protein>
    <submittedName>
        <fullName evidence="4">PX-associated-domain-containing protein</fullName>
    </submittedName>
</protein>
<dbReference type="AlphaFoldDB" id="A0AA38RA79"/>
<evidence type="ECO:0000256" key="1">
    <source>
        <dbReference type="SAM" id="MobiDB-lite"/>
    </source>
</evidence>
<gene>
    <name evidence="4" type="ORF">NKR23_g11467</name>
</gene>
<evidence type="ECO:0000313" key="5">
    <source>
        <dbReference type="Proteomes" id="UP001174694"/>
    </source>
</evidence>
<reference evidence="4" key="1">
    <citation type="submission" date="2022-07" db="EMBL/GenBank/DDBJ databases">
        <title>Fungi with potential for degradation of polypropylene.</title>
        <authorList>
            <person name="Gostincar C."/>
        </authorList>
    </citation>
    <scope>NUCLEOTIDE SEQUENCE</scope>
    <source>
        <strain evidence="4">EXF-13308</strain>
    </source>
</reference>
<proteinExistence type="predicted"/>
<feature type="domain" description="PX-associated" evidence="3">
    <location>
        <begin position="16"/>
        <end position="140"/>
    </location>
</feature>
<dbReference type="InterPro" id="IPR024555">
    <property type="entry name" value="PX-associated"/>
</dbReference>
<organism evidence="4 5">
    <name type="scientific">Pleurostoma richardsiae</name>
    <dbReference type="NCBI Taxonomy" id="41990"/>
    <lineage>
        <taxon>Eukaryota</taxon>
        <taxon>Fungi</taxon>
        <taxon>Dikarya</taxon>
        <taxon>Ascomycota</taxon>
        <taxon>Pezizomycotina</taxon>
        <taxon>Sordariomycetes</taxon>
        <taxon>Sordariomycetidae</taxon>
        <taxon>Calosphaeriales</taxon>
        <taxon>Pleurostomataceae</taxon>
        <taxon>Pleurostoma</taxon>
    </lineage>
</organism>
<evidence type="ECO:0000259" key="2">
    <source>
        <dbReference type="Pfam" id="PF12825"/>
    </source>
</evidence>
<keyword evidence="5" id="KW-1185">Reference proteome</keyword>
<sequence>MAASEPAQPASSQLTSPDLSPEQLRALFDILTHYETYTEAESFRDPSAIAKYGHPFAPKAGEPRGNTRSSSPLLHMLLTRIILPVPGVRDLPSHFWTVNFQGIMEKLGEANLSESYDKGAMGTRKTLTTAASVIHESVTRGMLGRVPREESRNLQKGPYDLGSTSSLTSAWDDCVHELIHGNLVDELFDHMMKSDSIEDHSPAIRAAADYVDIHLASFLHHVLVLTAEGQYLLKLLENVHKLVPYSAIRQTLRISNAATMLDAMIRLILAKLGVGAFSNWMGWTRNADEGMNLLQRIISLVLSWDSNDFKKVADKIEACKNGPTKEHLAAIRRHVQAPRTQHAEARSESIRQRKSIVVIIFDSANPRLSTSLTEGQHTQCLEYYSAQLSIRDREEITKVLCRQNPDIFTGAIRIAVDTFDVMIRALHNGLDLREHISAAQSFLDDLIQTSKPKNSSNDKNNSKSGSDGGVDGPIPPSVEDYVALLRRNRQSLFRYLHQFAKTCPSITEKFRIWAKQAVRNFSRDEPMGDRSKVAENGNAVDIKQAEDKAISTATAPQGGGAGAMSAILQRIFTDLPGDTKKSVRASLDMHTEYISSLERISGDRMQRILDSHLRDGNGVPQTGSGSSMSGPGVYLCRWQSLLDQTLITPDTPGGLVRRGRDVRGRRPTGKTGAVGAKESWDAEAISRKENAVVPEAPDVAAVVDALGKQFREMVAGLAAEVDHIDGV</sequence>
<dbReference type="InterPro" id="IPR024554">
    <property type="entry name" value="LEC1-like_C"/>
</dbReference>
<dbReference type="Pfam" id="PF12828">
    <property type="entry name" value="PXB"/>
    <property type="match status" value="1"/>
</dbReference>